<gene>
    <name evidence="6" type="ORF">JJB07_11050</name>
</gene>
<dbReference type="PANTHER" id="PTHR10625">
    <property type="entry name" value="HISTONE DEACETYLASE HDAC1-RELATED"/>
    <property type="match status" value="1"/>
</dbReference>
<dbReference type="Proteomes" id="UP000602284">
    <property type="component" value="Unassembled WGS sequence"/>
</dbReference>
<dbReference type="PRINTS" id="PR01270">
    <property type="entry name" value="HDASUPER"/>
</dbReference>
<dbReference type="PANTHER" id="PTHR10625:SF10">
    <property type="entry name" value="HISTONE DEACETYLASE HDAC1"/>
    <property type="match status" value="1"/>
</dbReference>
<evidence type="ECO:0000256" key="2">
    <source>
        <dbReference type="ARBA" id="ARBA00005947"/>
    </source>
</evidence>
<comment type="pathway">
    <text evidence="1">Ketone degradation; acetoin degradation.</text>
</comment>
<dbReference type="InterPro" id="IPR003085">
    <property type="entry name" value="AcuC"/>
</dbReference>
<dbReference type="Pfam" id="PF00850">
    <property type="entry name" value="Hist_deacetyl"/>
    <property type="match status" value="1"/>
</dbReference>
<feature type="domain" description="Histone deacetylase" evidence="5">
    <location>
        <begin position="29"/>
        <end position="326"/>
    </location>
</feature>
<reference evidence="6 7" key="1">
    <citation type="submission" date="2021-01" db="EMBL/GenBank/DDBJ databases">
        <title>Tumebacillus sp. strain ITR2 16S ribosomal RNA gene Genome sequencing and assembly.</title>
        <authorList>
            <person name="Kang M."/>
        </authorList>
    </citation>
    <scope>NUCLEOTIDE SEQUENCE [LARGE SCALE GENOMIC DNA]</scope>
    <source>
        <strain evidence="6 7">ITR2</strain>
    </source>
</reference>
<keyword evidence="4" id="KW-0006">Acetoin catabolism</keyword>
<evidence type="ECO:0000256" key="3">
    <source>
        <dbReference type="ARBA" id="ARBA00020218"/>
    </source>
</evidence>
<dbReference type="SUPFAM" id="SSF52768">
    <property type="entry name" value="Arginase/deacetylase"/>
    <property type="match status" value="1"/>
</dbReference>
<dbReference type="InterPro" id="IPR037138">
    <property type="entry name" value="His_deacetylse_dom_sf"/>
</dbReference>
<dbReference type="InterPro" id="IPR000286">
    <property type="entry name" value="HDACs"/>
</dbReference>
<evidence type="ECO:0000313" key="6">
    <source>
        <dbReference type="EMBL" id="MBL0387186.1"/>
    </source>
</evidence>
<dbReference type="EMBL" id="JAEQNB010000003">
    <property type="protein sequence ID" value="MBL0387186.1"/>
    <property type="molecule type" value="Genomic_DNA"/>
</dbReference>
<dbReference type="CDD" id="cd09994">
    <property type="entry name" value="HDAC_AcuC_like"/>
    <property type="match status" value="1"/>
</dbReference>
<protein>
    <recommendedName>
        <fullName evidence="3">Acetoin utilization protein AcuC</fullName>
    </recommendedName>
</protein>
<name>A0ABS1JA81_9BACL</name>
<sequence>MSQGIETPTGKSAFVFSEDFTRYKFAEDHPFNPKRLVMTLELIKQLGLLEEQHLFQPAPATDEDLLRVHDSRYLDAVKRASLPTADPDHFAAWGLGTEDTPIFPGMHDASSLICGGTKLAAELVMSGQYQHALNMAGGLHHAHRAQASGFCVYNDIAVAIAHVREKYDARVVYIDTDAHHGDGVQWLFYEDPNVLTISFHETGKYLYPGTGELTERGEGRGYGYSLNVPLEAFTEDDSWMQAVRDVLVPVLNAFQPDLILHQNGCDAHRFDPLTHLAATTRIYRDMPKLTHQLAHELCEGRWVGVGGGGYDIWRVVPRAWTMLWAEILDAELPEKVPTDWLERWQVQAPFELPTTFLDPVDLFAPIPRRTEITEKNEITVRRALNGTPFLF</sequence>
<evidence type="ECO:0000259" key="5">
    <source>
        <dbReference type="Pfam" id="PF00850"/>
    </source>
</evidence>
<organism evidence="6 7">
    <name type="scientific">Tumebacillus amylolyticus</name>
    <dbReference type="NCBI Taxonomy" id="2801339"/>
    <lineage>
        <taxon>Bacteria</taxon>
        <taxon>Bacillati</taxon>
        <taxon>Bacillota</taxon>
        <taxon>Bacilli</taxon>
        <taxon>Bacillales</taxon>
        <taxon>Alicyclobacillaceae</taxon>
        <taxon>Tumebacillus</taxon>
    </lineage>
</organism>
<comment type="similarity">
    <text evidence="2">Belongs to the histone deacetylase family.</text>
</comment>
<keyword evidence="7" id="KW-1185">Reference proteome</keyword>
<dbReference type="PRINTS" id="PR01272">
    <property type="entry name" value="ACUCPROTEIN"/>
</dbReference>
<dbReference type="InterPro" id="IPR023696">
    <property type="entry name" value="Ureohydrolase_dom_sf"/>
</dbReference>
<proteinExistence type="inferred from homology"/>
<evidence type="ECO:0000256" key="1">
    <source>
        <dbReference type="ARBA" id="ARBA00005101"/>
    </source>
</evidence>
<dbReference type="Gene3D" id="3.40.800.20">
    <property type="entry name" value="Histone deacetylase domain"/>
    <property type="match status" value="1"/>
</dbReference>
<dbReference type="RefSeq" id="WP_201634938.1">
    <property type="nucleotide sequence ID" value="NZ_JAEQNB010000003.1"/>
</dbReference>
<evidence type="ECO:0000256" key="4">
    <source>
        <dbReference type="ARBA" id="ARBA00022627"/>
    </source>
</evidence>
<dbReference type="InterPro" id="IPR023801">
    <property type="entry name" value="His_deacetylse_dom"/>
</dbReference>
<accession>A0ABS1JA81</accession>
<evidence type="ECO:0000313" key="7">
    <source>
        <dbReference type="Proteomes" id="UP000602284"/>
    </source>
</evidence>
<comment type="caution">
    <text evidence="6">The sequence shown here is derived from an EMBL/GenBank/DDBJ whole genome shotgun (WGS) entry which is preliminary data.</text>
</comment>